<protein>
    <submittedName>
        <fullName evidence="8">Outer membrane protein TolC</fullName>
    </submittedName>
</protein>
<dbReference type="Gene3D" id="1.20.1600.10">
    <property type="entry name" value="Outer membrane efflux proteins (OEP)"/>
    <property type="match status" value="1"/>
</dbReference>
<dbReference type="GO" id="GO:1990281">
    <property type="term" value="C:efflux pump complex"/>
    <property type="evidence" value="ECO:0007669"/>
    <property type="project" value="TreeGrafter"/>
</dbReference>
<comment type="similarity">
    <text evidence="2">Belongs to the outer membrane factor (OMF) (TC 1.B.17) family.</text>
</comment>
<organism evidence="8 9">
    <name type="scientific">Algoriphagus aquaeductus</name>
    <dbReference type="NCBI Taxonomy" id="475299"/>
    <lineage>
        <taxon>Bacteria</taxon>
        <taxon>Pseudomonadati</taxon>
        <taxon>Bacteroidota</taxon>
        <taxon>Cytophagia</taxon>
        <taxon>Cytophagales</taxon>
        <taxon>Cyclobacteriaceae</taxon>
        <taxon>Algoriphagus</taxon>
    </lineage>
</organism>
<sequence length="457" mass="50716">MIIKILFKPIFSLILGCLLLGSGLARGQSLPELMRQAEANYPAILLQKAKASQAEAQLALEKNTLLPSLDAAYQANLATYNNITGMNLPGQLIPISGPPSMENFNVMVPGTAASLLIRWTPFTFGQRDAATDSKSALLEKELAGVENEILKVQYEVGKTYLDLLATQELVQAYQKNIERTEFNLRQVRSLVISGIRPGVDSVRFRGELSRAKSELIQLQSLFESQKIQLAELLVSSEEIQVPENSVFSKKLPAPQMDFSSSSNPLLKMAQSELSSSQSTLSQLKRAWTPKLEFWGTTYARGSGIDFNGVVNKADGWSFSRYNYGFGAQLVFPILDLSRQKILKTQQEAVVKAAESQLRQTQISLQSREARAQNEFLANLELAKEVPLELEASEAAFKAIQTRYNAGLVDYSELIQTQNELFFAEAKLKSAYLNTWKSLLLQAATLGNMDLFLTQIDQ</sequence>
<dbReference type="Proteomes" id="UP000248917">
    <property type="component" value="Unassembled WGS sequence"/>
</dbReference>
<keyword evidence="7" id="KW-0998">Cell outer membrane</keyword>
<dbReference type="RefSeq" id="WP_111393869.1">
    <property type="nucleotide sequence ID" value="NZ_QKTX01000012.1"/>
</dbReference>
<dbReference type="InterPro" id="IPR051906">
    <property type="entry name" value="TolC-like"/>
</dbReference>
<keyword evidence="5" id="KW-0812">Transmembrane</keyword>
<reference evidence="8 9" key="1">
    <citation type="submission" date="2018-06" db="EMBL/GenBank/DDBJ databases">
        <title>Genomic Encyclopedia of Archaeal and Bacterial Type Strains, Phase II (KMG-II): from individual species to whole genera.</title>
        <authorList>
            <person name="Goeker M."/>
        </authorList>
    </citation>
    <scope>NUCLEOTIDE SEQUENCE [LARGE SCALE GENOMIC DNA]</scope>
    <source>
        <strain evidence="8 9">T4</strain>
    </source>
</reference>
<dbReference type="PANTHER" id="PTHR30026:SF20">
    <property type="entry name" value="OUTER MEMBRANE PROTEIN TOLC"/>
    <property type="match status" value="1"/>
</dbReference>
<evidence type="ECO:0000256" key="5">
    <source>
        <dbReference type="ARBA" id="ARBA00022692"/>
    </source>
</evidence>
<evidence type="ECO:0000256" key="6">
    <source>
        <dbReference type="ARBA" id="ARBA00023136"/>
    </source>
</evidence>
<keyword evidence="4" id="KW-1134">Transmembrane beta strand</keyword>
<comment type="subcellular location">
    <subcellularLocation>
        <location evidence="1">Cell outer membrane</location>
    </subcellularLocation>
</comment>
<comment type="caution">
    <text evidence="8">The sequence shown here is derived from an EMBL/GenBank/DDBJ whole genome shotgun (WGS) entry which is preliminary data.</text>
</comment>
<dbReference type="OrthoDB" id="654853at2"/>
<dbReference type="Pfam" id="PF02321">
    <property type="entry name" value="OEP"/>
    <property type="match status" value="2"/>
</dbReference>
<name>A0A326RP05_9BACT</name>
<evidence type="ECO:0000256" key="1">
    <source>
        <dbReference type="ARBA" id="ARBA00004442"/>
    </source>
</evidence>
<accession>A0A326RP05</accession>
<dbReference type="GO" id="GO:0009279">
    <property type="term" value="C:cell outer membrane"/>
    <property type="evidence" value="ECO:0007669"/>
    <property type="project" value="UniProtKB-SubCell"/>
</dbReference>
<dbReference type="GO" id="GO:0015288">
    <property type="term" value="F:porin activity"/>
    <property type="evidence" value="ECO:0007669"/>
    <property type="project" value="TreeGrafter"/>
</dbReference>
<evidence type="ECO:0000256" key="4">
    <source>
        <dbReference type="ARBA" id="ARBA00022452"/>
    </source>
</evidence>
<dbReference type="AlphaFoldDB" id="A0A326RP05"/>
<evidence type="ECO:0000256" key="7">
    <source>
        <dbReference type="ARBA" id="ARBA00023237"/>
    </source>
</evidence>
<dbReference type="PANTHER" id="PTHR30026">
    <property type="entry name" value="OUTER MEMBRANE PROTEIN TOLC"/>
    <property type="match status" value="1"/>
</dbReference>
<evidence type="ECO:0000313" key="9">
    <source>
        <dbReference type="Proteomes" id="UP000248917"/>
    </source>
</evidence>
<keyword evidence="6" id="KW-0472">Membrane</keyword>
<evidence type="ECO:0000256" key="3">
    <source>
        <dbReference type="ARBA" id="ARBA00022448"/>
    </source>
</evidence>
<gene>
    <name evidence="8" type="ORF">CLV31_11270</name>
</gene>
<evidence type="ECO:0000256" key="2">
    <source>
        <dbReference type="ARBA" id="ARBA00007613"/>
    </source>
</evidence>
<dbReference type="GO" id="GO:0015562">
    <property type="term" value="F:efflux transmembrane transporter activity"/>
    <property type="evidence" value="ECO:0007669"/>
    <property type="project" value="InterPro"/>
</dbReference>
<keyword evidence="9" id="KW-1185">Reference proteome</keyword>
<dbReference type="InterPro" id="IPR003423">
    <property type="entry name" value="OMP_efflux"/>
</dbReference>
<proteinExistence type="inferred from homology"/>
<dbReference type="EMBL" id="QKTX01000012">
    <property type="protein sequence ID" value="PZV80303.1"/>
    <property type="molecule type" value="Genomic_DNA"/>
</dbReference>
<dbReference type="SUPFAM" id="SSF56954">
    <property type="entry name" value="Outer membrane efflux proteins (OEP)"/>
    <property type="match status" value="1"/>
</dbReference>
<keyword evidence="3" id="KW-0813">Transport</keyword>
<evidence type="ECO:0000313" key="8">
    <source>
        <dbReference type="EMBL" id="PZV80303.1"/>
    </source>
</evidence>